<evidence type="ECO:0000313" key="11">
    <source>
        <dbReference type="Proteomes" id="UP000546642"/>
    </source>
</evidence>
<sequence>MKLSSPSRVPRLARPVRDALGIGLAVGVSGLAFGTAAVAAGLSVAQTCVLSLLTFSGASQFALIGVIAGGGNLIAGTAGALLLGARNTLYGLRMADLLGQRGARRAVAAHGVLDESAAITLAQPDRAAARTAYDWTYATLFVAWNLTTLVGALATERIGDTAAFGLDAVGPAIFLALLWPRLREGGRERLVALLGAGIALGTAPLLPSGVPVLLAAVAALVALVPPAAPAAPGTGSAADPDDPATDAEGRSHSGSDGPADTTEPQGARR</sequence>
<keyword evidence="6 9" id="KW-1133">Transmembrane helix</keyword>
<comment type="caution">
    <text evidence="10">The sequence shown here is derived from an EMBL/GenBank/DDBJ whole genome shotgun (WGS) entry which is preliminary data.</text>
</comment>
<protein>
    <submittedName>
        <fullName evidence="10">4-azaleucine resistance transporter AzlC</fullName>
    </submittedName>
</protein>
<dbReference type="Pfam" id="PF03591">
    <property type="entry name" value="AzlC"/>
    <property type="match status" value="1"/>
</dbReference>
<evidence type="ECO:0000256" key="5">
    <source>
        <dbReference type="ARBA" id="ARBA00022692"/>
    </source>
</evidence>
<keyword evidence="5 9" id="KW-0812">Transmembrane</keyword>
<keyword evidence="7 9" id="KW-0472">Membrane</keyword>
<feature type="transmembrane region" description="Helical" evidence="9">
    <location>
        <begin position="135"/>
        <end position="155"/>
    </location>
</feature>
<feature type="region of interest" description="Disordered" evidence="8">
    <location>
        <begin position="229"/>
        <end position="269"/>
    </location>
</feature>
<evidence type="ECO:0000256" key="2">
    <source>
        <dbReference type="ARBA" id="ARBA00010735"/>
    </source>
</evidence>
<keyword evidence="3" id="KW-0813">Transport</keyword>
<dbReference type="GO" id="GO:0005886">
    <property type="term" value="C:plasma membrane"/>
    <property type="evidence" value="ECO:0007669"/>
    <property type="project" value="UniProtKB-SubCell"/>
</dbReference>
<feature type="compositionally biased region" description="Low complexity" evidence="8">
    <location>
        <begin position="229"/>
        <end position="238"/>
    </location>
</feature>
<organism evidence="10 11">
    <name type="scientific">Nocardiopsis mwathae</name>
    <dbReference type="NCBI Taxonomy" id="1472723"/>
    <lineage>
        <taxon>Bacteria</taxon>
        <taxon>Bacillati</taxon>
        <taxon>Actinomycetota</taxon>
        <taxon>Actinomycetes</taxon>
        <taxon>Streptosporangiales</taxon>
        <taxon>Nocardiopsidaceae</taxon>
        <taxon>Nocardiopsis</taxon>
    </lineage>
</organism>
<keyword evidence="4" id="KW-1003">Cell membrane</keyword>
<dbReference type="GO" id="GO:1903785">
    <property type="term" value="P:L-valine transmembrane transport"/>
    <property type="evidence" value="ECO:0007669"/>
    <property type="project" value="TreeGrafter"/>
</dbReference>
<evidence type="ECO:0000256" key="1">
    <source>
        <dbReference type="ARBA" id="ARBA00004651"/>
    </source>
</evidence>
<evidence type="ECO:0000313" key="10">
    <source>
        <dbReference type="EMBL" id="MBB6172432.1"/>
    </source>
</evidence>
<dbReference type="EMBL" id="JACHDS010000001">
    <property type="protein sequence ID" value="MBB6172432.1"/>
    <property type="molecule type" value="Genomic_DNA"/>
</dbReference>
<accession>A0A7W9YHW8</accession>
<evidence type="ECO:0000256" key="8">
    <source>
        <dbReference type="SAM" id="MobiDB-lite"/>
    </source>
</evidence>
<gene>
    <name evidence="10" type="ORF">HNR23_002492</name>
</gene>
<dbReference type="PANTHER" id="PTHR34979">
    <property type="entry name" value="INNER MEMBRANE PROTEIN YGAZ"/>
    <property type="match status" value="1"/>
</dbReference>
<feature type="transmembrane region" description="Helical" evidence="9">
    <location>
        <begin position="61"/>
        <end position="84"/>
    </location>
</feature>
<evidence type="ECO:0000256" key="6">
    <source>
        <dbReference type="ARBA" id="ARBA00022989"/>
    </source>
</evidence>
<dbReference type="PANTHER" id="PTHR34979:SF1">
    <property type="entry name" value="INNER MEMBRANE PROTEIN YGAZ"/>
    <property type="match status" value="1"/>
</dbReference>
<dbReference type="InterPro" id="IPR011606">
    <property type="entry name" value="Brnchd-chn_aa_trnsp_permease"/>
</dbReference>
<name>A0A7W9YHW8_9ACTN</name>
<keyword evidence="11" id="KW-1185">Reference proteome</keyword>
<proteinExistence type="inferred from homology"/>
<evidence type="ECO:0000256" key="3">
    <source>
        <dbReference type="ARBA" id="ARBA00022448"/>
    </source>
</evidence>
<dbReference type="Proteomes" id="UP000546642">
    <property type="component" value="Unassembled WGS sequence"/>
</dbReference>
<dbReference type="AlphaFoldDB" id="A0A7W9YHW8"/>
<comment type="similarity">
    <text evidence="2">Belongs to the AzlC family.</text>
</comment>
<evidence type="ECO:0000256" key="7">
    <source>
        <dbReference type="ARBA" id="ARBA00023136"/>
    </source>
</evidence>
<feature type="transmembrane region" description="Helical" evidence="9">
    <location>
        <begin position="161"/>
        <end position="179"/>
    </location>
</feature>
<evidence type="ECO:0000256" key="9">
    <source>
        <dbReference type="SAM" id="Phobius"/>
    </source>
</evidence>
<feature type="transmembrane region" description="Helical" evidence="9">
    <location>
        <begin position="191"/>
        <end position="224"/>
    </location>
</feature>
<comment type="subcellular location">
    <subcellularLocation>
        <location evidence="1">Cell membrane</location>
        <topology evidence="1">Multi-pass membrane protein</topology>
    </subcellularLocation>
</comment>
<reference evidence="10 11" key="1">
    <citation type="submission" date="2020-08" db="EMBL/GenBank/DDBJ databases">
        <title>Sequencing the genomes of 1000 actinobacteria strains.</title>
        <authorList>
            <person name="Klenk H.-P."/>
        </authorList>
    </citation>
    <scope>NUCLEOTIDE SEQUENCE [LARGE SCALE GENOMIC DNA]</scope>
    <source>
        <strain evidence="10 11">DSM 46659</strain>
    </source>
</reference>
<evidence type="ECO:0000256" key="4">
    <source>
        <dbReference type="ARBA" id="ARBA00022475"/>
    </source>
</evidence>